<dbReference type="OrthoDB" id="1068111at2"/>
<dbReference type="Gene3D" id="2.40.50.500">
    <property type="entry name" value="NigD-like N-terminal OB domain"/>
    <property type="match status" value="1"/>
</dbReference>
<name>A0A3S0P8V7_9BACT</name>
<dbReference type="PROSITE" id="PS51257">
    <property type="entry name" value="PROKAR_LIPOPROTEIN"/>
    <property type="match status" value="1"/>
</dbReference>
<accession>A0A3S0P8V7</accession>
<gene>
    <name evidence="3" type="ORF">EHV08_08550</name>
</gene>
<evidence type="ECO:0000259" key="2">
    <source>
        <dbReference type="Pfam" id="PF17415"/>
    </source>
</evidence>
<evidence type="ECO:0000256" key="1">
    <source>
        <dbReference type="SAM" id="SignalP"/>
    </source>
</evidence>
<evidence type="ECO:0000313" key="4">
    <source>
        <dbReference type="Proteomes" id="UP000278983"/>
    </source>
</evidence>
<reference evidence="3 4" key="1">
    <citation type="submission" date="2018-12" db="EMBL/GenBank/DDBJ databases">
        <title>Genome sequencing of Prevotella sp. KCOM 3155 (= JS262).</title>
        <authorList>
            <person name="Kook J.-K."/>
            <person name="Park S.-N."/>
            <person name="Lim Y.K."/>
        </authorList>
    </citation>
    <scope>NUCLEOTIDE SEQUENCE [LARGE SCALE GENOMIC DNA]</scope>
    <source>
        <strain evidence="3 4">KCOM 3155</strain>
    </source>
</reference>
<dbReference type="Pfam" id="PF17415">
    <property type="entry name" value="NigD_C"/>
    <property type="match status" value="1"/>
</dbReference>
<feature type="chain" id="PRO_5018782379" description="NigD-like C-terminal domain-containing protein" evidence="1">
    <location>
        <begin position="24"/>
        <end position="226"/>
    </location>
</feature>
<comment type="caution">
    <text evidence="3">The sequence shown here is derived from an EMBL/GenBank/DDBJ whole genome shotgun (WGS) entry which is preliminary data.</text>
</comment>
<evidence type="ECO:0000313" key="3">
    <source>
        <dbReference type="EMBL" id="RUL59802.1"/>
    </source>
</evidence>
<sequence>MNASKLSLIITALLLIVACTSETYTPGEGKYSMMRADFVETRTDASGKLYCAVTDSGDSLVLSPKRTAEWAKTPDSLYRALLYHNVTTPGTETEALSLINVPTPTVKNKSVVKAPKTDPVIFRSAWMSRRGRYINLGLAVKTGHKDNADNRQTIGMMCDEVKTYDDGHKHYILTLLHNQNGVPEYYSANFFMSIASYRLPILPKAGDEITININTYNGKIEKTFRY</sequence>
<feature type="signal peptide" evidence="1">
    <location>
        <begin position="1"/>
        <end position="23"/>
    </location>
</feature>
<dbReference type="EMBL" id="RYYU01000001">
    <property type="protein sequence ID" value="RUL59802.1"/>
    <property type="molecule type" value="Genomic_DNA"/>
</dbReference>
<dbReference type="InterPro" id="IPR035376">
    <property type="entry name" value="NigD_C"/>
</dbReference>
<dbReference type="Proteomes" id="UP000278983">
    <property type="component" value="Unassembled WGS sequence"/>
</dbReference>
<proteinExistence type="predicted"/>
<dbReference type="InterPro" id="IPR038179">
    <property type="entry name" value="NigD-like_N_sf"/>
</dbReference>
<keyword evidence="1" id="KW-0732">Signal</keyword>
<protein>
    <recommendedName>
        <fullName evidence="2">NigD-like C-terminal domain-containing protein</fullName>
    </recommendedName>
</protein>
<dbReference type="AlphaFoldDB" id="A0A3S0P8V7"/>
<keyword evidence="4" id="KW-1185">Reference proteome</keyword>
<dbReference type="InterPro" id="IPR038143">
    <property type="entry name" value="NigD-like_C_dom_sf"/>
</dbReference>
<feature type="domain" description="NigD-like C-terminal" evidence="2">
    <location>
        <begin position="113"/>
        <end position="222"/>
    </location>
</feature>
<dbReference type="RefSeq" id="WP_126678906.1">
    <property type="nucleotide sequence ID" value="NZ_CAUUVU010000039.1"/>
</dbReference>
<dbReference type="Gene3D" id="2.60.40.2370">
    <property type="entry name" value="NigD-like, C-terminal beta sandwich domain"/>
    <property type="match status" value="1"/>
</dbReference>
<organism evidence="3 4">
    <name type="scientific">Prevotella koreensis</name>
    <dbReference type="NCBI Taxonomy" id="2490854"/>
    <lineage>
        <taxon>Bacteria</taxon>
        <taxon>Pseudomonadati</taxon>
        <taxon>Bacteroidota</taxon>
        <taxon>Bacteroidia</taxon>
        <taxon>Bacteroidales</taxon>
        <taxon>Prevotellaceae</taxon>
        <taxon>Prevotella</taxon>
    </lineage>
</organism>